<dbReference type="AlphaFoldDB" id="A0A0S6W6H8"/>
<sequence length="78" mass="8850">MTISFLILLLVLVRLVLPSTKWNEYQPDFVAETADQIYLLEPKMSKELEAKDVLAKRNAAVAWCRHATDHALENAAKP</sequence>
<dbReference type="eggNOG" id="COG1061">
    <property type="taxonomic scope" value="Bacteria"/>
</dbReference>
<keyword evidence="2" id="KW-1185">Reference proteome</keyword>
<dbReference type="HOGENOM" id="CLU_2614814_0_0_0"/>
<dbReference type="STRING" id="1499967.U27_02040"/>
<gene>
    <name evidence="1" type="ORF">U27_02040</name>
</gene>
<accession>A0A0S6W6H8</accession>
<name>A0A0S6W6H8_VECG1</name>
<dbReference type="Proteomes" id="UP000030661">
    <property type="component" value="Unassembled WGS sequence"/>
</dbReference>
<evidence type="ECO:0000313" key="1">
    <source>
        <dbReference type="EMBL" id="GAK55208.1"/>
    </source>
</evidence>
<reference evidence="1" key="1">
    <citation type="journal article" date="2015" name="PeerJ">
        <title>First genomic representation of candidate bacterial phylum KSB3 points to enhanced environmental sensing as a trigger of wastewater bulking.</title>
        <authorList>
            <person name="Sekiguchi Y."/>
            <person name="Ohashi A."/>
            <person name="Parks D.H."/>
            <person name="Yamauchi T."/>
            <person name="Tyson G.W."/>
            <person name="Hugenholtz P."/>
        </authorList>
    </citation>
    <scope>NUCLEOTIDE SEQUENCE [LARGE SCALE GENOMIC DNA]</scope>
</reference>
<proteinExistence type="predicted"/>
<organism evidence="1">
    <name type="scientific">Vecturithrix granuli</name>
    <dbReference type="NCBI Taxonomy" id="1499967"/>
    <lineage>
        <taxon>Bacteria</taxon>
        <taxon>Candidatus Moduliflexota</taxon>
        <taxon>Candidatus Vecturitrichia</taxon>
        <taxon>Candidatus Vecturitrichales</taxon>
        <taxon>Candidatus Vecturitrichaceae</taxon>
        <taxon>Candidatus Vecturithrix</taxon>
    </lineage>
</organism>
<dbReference type="EMBL" id="DF820463">
    <property type="protein sequence ID" value="GAK55208.1"/>
    <property type="molecule type" value="Genomic_DNA"/>
</dbReference>
<protein>
    <submittedName>
        <fullName evidence="1">Type III restriction protein res subunit</fullName>
    </submittedName>
</protein>
<evidence type="ECO:0000313" key="2">
    <source>
        <dbReference type="Proteomes" id="UP000030661"/>
    </source>
</evidence>